<accession>A0A1G8BJD2</accession>
<protein>
    <recommendedName>
        <fullName evidence="2">LTD domain-containing protein</fullName>
    </recommendedName>
</protein>
<dbReference type="InterPro" id="IPR036691">
    <property type="entry name" value="Endo/exonu/phosph_ase_sf"/>
</dbReference>
<dbReference type="EMBL" id="FNDD01000013">
    <property type="protein sequence ID" value="SDH33268.1"/>
    <property type="molecule type" value="Genomic_DNA"/>
</dbReference>
<dbReference type="NCBIfam" id="NF033681">
    <property type="entry name" value="ExeM_NucH_DNase"/>
    <property type="match status" value="1"/>
</dbReference>
<gene>
    <name evidence="3" type="ORF">SAMN04488136_113100</name>
</gene>
<dbReference type="SUPFAM" id="SSF56219">
    <property type="entry name" value="DNase I-like"/>
    <property type="match status" value="1"/>
</dbReference>
<feature type="region of interest" description="Disordered" evidence="1">
    <location>
        <begin position="828"/>
        <end position="848"/>
    </location>
</feature>
<dbReference type="Pfam" id="PF00932">
    <property type="entry name" value="LTD"/>
    <property type="match status" value="1"/>
</dbReference>
<feature type="compositionally biased region" description="Low complexity" evidence="1">
    <location>
        <begin position="830"/>
        <end position="839"/>
    </location>
</feature>
<evidence type="ECO:0000313" key="4">
    <source>
        <dbReference type="Proteomes" id="UP000198854"/>
    </source>
</evidence>
<proteinExistence type="predicted"/>
<dbReference type="Pfam" id="PF03372">
    <property type="entry name" value="Exo_endo_phos"/>
    <property type="match status" value="1"/>
</dbReference>
<keyword evidence="4" id="KW-1185">Reference proteome</keyword>
<sequence>MTTSAYAEVVISQYVEGSSYNKAIEIANTGDEAVTLTGYGIAKQSNGGSWGSETSLDGVTIAAGDVYVVANSSASDEILALADLTESSITSFNGNDAIGLYLDGELVDVVGTVDSSDDWGKDVTLVRYSDALTPSATYDSSQWQSLDKDDIDGLGSLDEVEQGEAFTCTLDDGSTPTFTSIHDIQGEGATSPYIPDDAYISDDEYYVKGVVSAVTTSLTKGFYLQALQDDNNPKTSEGLFVYTNQSSSDLEPGDVVCAKGNIQEYYNLTQLVAEDSQWEKLSEQDAPEAQEIEMIDSDESFADTLERYEGMLVKTTSDLDMRVTRTFSYDYDSYRNNMVLAHGELNMQPNQQHVAGSDASLQASEDNANRRLFVESDSKTSTASIPYYADFGLTDADQDGSTEDYIRINDTVVGMQGVISYSYSEYRLIVTNDLTSDNFVHNSDRTAAPTVSSDGDLRIASFNVLNYFNSPYGGDENQYGDNRGADSYEEFEVQQAKIVKAISALDADIVGLMEIENNGFGEGGAITQLVEQLNASISDESDQYTFVAVDSNDDGVTDEDDSVGTDAIAVGVIYRPSVVTLTTSRVINMPYQDAPAVYDEEGDVEEDGENYQRDTLAPTFTLVDGGESITVAVNHLKSKGSTCWEDVASTEEGGQGGEDADFQGSCENFRVAGAVALGDALAAIDGHKVILGDMNSYAKEDPILVLTDYSAEKYGKTITAARNTYIDGVEQFGDDGAVITTSYGYINAVELFHDDSWSYSYNDEVGTLDHLLVSPSLQEYVVDANDWHINAAESTVFDYNDEYKGDDFPKYSDVYRASDHDPAVLELSFSSSDDTGTETGSEDDNDTLAGSMGGSVILSLMLLMAWRRRA</sequence>
<dbReference type="PROSITE" id="PS51841">
    <property type="entry name" value="LTD"/>
    <property type="match status" value="1"/>
</dbReference>
<feature type="domain" description="LTD" evidence="2">
    <location>
        <begin position="1"/>
        <end position="114"/>
    </location>
</feature>
<dbReference type="Gene3D" id="3.60.10.10">
    <property type="entry name" value="Endonuclease/exonuclease/phosphatase"/>
    <property type="match status" value="1"/>
</dbReference>
<dbReference type="PANTHER" id="PTHR42834">
    <property type="entry name" value="ENDONUCLEASE/EXONUCLEASE/PHOSPHATASE FAMILY PROTEIN (AFU_ORTHOLOGUE AFUA_3G09210)"/>
    <property type="match status" value="1"/>
</dbReference>
<dbReference type="InterPro" id="IPR005135">
    <property type="entry name" value="Endo/exonuclease/phosphatase"/>
</dbReference>
<dbReference type="InterPro" id="IPR001322">
    <property type="entry name" value="Lamin_tail_dom"/>
</dbReference>
<dbReference type="CDD" id="cd04486">
    <property type="entry name" value="YhcR_OBF_like"/>
    <property type="match status" value="1"/>
</dbReference>
<dbReference type="PANTHER" id="PTHR42834:SF1">
    <property type="entry name" value="ENDONUCLEASE_EXONUCLEASE_PHOSPHATASE FAMILY PROTEIN (AFU_ORTHOLOGUE AFUA_3G09210)"/>
    <property type="match status" value="1"/>
</dbReference>
<evidence type="ECO:0000256" key="1">
    <source>
        <dbReference type="SAM" id="MobiDB-lite"/>
    </source>
</evidence>
<dbReference type="GO" id="GO:0003824">
    <property type="term" value="F:catalytic activity"/>
    <property type="evidence" value="ECO:0007669"/>
    <property type="project" value="InterPro"/>
</dbReference>
<dbReference type="STRING" id="861298.SAMN04488136_113100"/>
<name>A0A1G8BJD2_9VIBR</name>
<dbReference type="Proteomes" id="UP000198854">
    <property type="component" value="Unassembled WGS sequence"/>
</dbReference>
<evidence type="ECO:0000313" key="3">
    <source>
        <dbReference type="EMBL" id="SDH33268.1"/>
    </source>
</evidence>
<dbReference type="AlphaFoldDB" id="A0A1G8BJD2"/>
<organism evidence="3 4">
    <name type="scientific">Vibrio xiamenensis</name>
    <dbReference type="NCBI Taxonomy" id="861298"/>
    <lineage>
        <taxon>Bacteria</taxon>
        <taxon>Pseudomonadati</taxon>
        <taxon>Pseudomonadota</taxon>
        <taxon>Gammaproteobacteria</taxon>
        <taxon>Vibrionales</taxon>
        <taxon>Vibrionaceae</taxon>
        <taxon>Vibrio</taxon>
    </lineage>
</organism>
<reference evidence="3 4" key="1">
    <citation type="submission" date="2016-10" db="EMBL/GenBank/DDBJ databases">
        <authorList>
            <person name="de Groot N.N."/>
        </authorList>
    </citation>
    <scope>NUCLEOTIDE SEQUENCE [LARGE SCALE GENOMIC DNA]</scope>
    <source>
        <strain evidence="3 4">CGMCC 1.10228</strain>
    </source>
</reference>
<evidence type="ECO:0000259" key="2">
    <source>
        <dbReference type="PROSITE" id="PS51841"/>
    </source>
</evidence>
<dbReference type="InterPro" id="IPR047971">
    <property type="entry name" value="ExeM-like"/>
</dbReference>